<dbReference type="PANTHER" id="PTHR36174">
    <property type="entry name" value="LIPID II:GLYCINE GLYCYLTRANSFERASE"/>
    <property type="match status" value="1"/>
</dbReference>
<evidence type="ECO:0000256" key="4">
    <source>
        <dbReference type="ARBA" id="ARBA00022984"/>
    </source>
</evidence>
<dbReference type="InterPro" id="IPR003447">
    <property type="entry name" value="FEMABX"/>
</dbReference>
<dbReference type="Gene3D" id="3.40.630.30">
    <property type="match status" value="1"/>
</dbReference>
<comment type="similarity">
    <text evidence="1">Belongs to the FemABX family.</text>
</comment>
<name>A0ABW4NQW8_9LACT</name>
<comment type="caution">
    <text evidence="8">The sequence shown here is derived from an EMBL/GenBank/DDBJ whole genome shotgun (WGS) entry which is preliminary data.</text>
</comment>
<protein>
    <submittedName>
        <fullName evidence="8">Lipid II:glycine glycyltransferase FemX</fullName>
    </submittedName>
</protein>
<evidence type="ECO:0000256" key="3">
    <source>
        <dbReference type="ARBA" id="ARBA00022960"/>
    </source>
</evidence>
<dbReference type="InterPro" id="IPR038740">
    <property type="entry name" value="BioF2-like_GNAT_dom"/>
</dbReference>
<evidence type="ECO:0000256" key="2">
    <source>
        <dbReference type="ARBA" id="ARBA00022679"/>
    </source>
</evidence>
<dbReference type="PROSITE" id="PS51191">
    <property type="entry name" value="FEMABX"/>
    <property type="match status" value="1"/>
</dbReference>
<evidence type="ECO:0000256" key="5">
    <source>
        <dbReference type="ARBA" id="ARBA00023315"/>
    </source>
</evidence>
<evidence type="ECO:0000313" key="9">
    <source>
        <dbReference type="Proteomes" id="UP001597285"/>
    </source>
</evidence>
<dbReference type="PANTHER" id="PTHR36174:SF1">
    <property type="entry name" value="LIPID II:GLYCINE GLYCYLTRANSFERASE"/>
    <property type="match status" value="1"/>
</dbReference>
<keyword evidence="5" id="KW-0012">Acyltransferase</keyword>
<evidence type="ECO:0000313" key="8">
    <source>
        <dbReference type="EMBL" id="MFD1800518.1"/>
    </source>
</evidence>
<evidence type="ECO:0000256" key="1">
    <source>
        <dbReference type="ARBA" id="ARBA00009943"/>
    </source>
</evidence>
<gene>
    <name evidence="8" type="ORF">ACFSBK_11725</name>
</gene>
<sequence length="353" mass="41740">MMILKEITDKKNWNTIVNTFDLTDIYFTYDYFTPFKNNGDGEPILYYYQSDDGKVAYPFMYRDVAKDKKLAGKVKENLYFDISSVYGYGGPLFQVNEPDGNLEQLKTDFFEDFTEYCHQKNIISQFDRFHPLMDNHLFFDQHCDLSAVRKTIYMDLSDPEEMKRNLEHNCRNKIKQAEKNGVSVIVGDDFNTLKDFKELYKTTMQHNSAVDYYYFNEAFFDDTLNSMKDHILLVNAYFEEVIIASALILFYGNHVHNLFSGSNRECNRLKPNNLLFYEIAKWGSANGYKKYHLGGGYESDVDSLYKFKKSFSKLDPTNFYIGKKIYDPEIYHHLLELENNDESIDNHYFPQYR</sequence>
<keyword evidence="9" id="KW-1185">Reference proteome</keyword>
<organism evidence="8 9">
    <name type="scientific">Carnobacterium antarcticum</name>
    <dbReference type="NCBI Taxonomy" id="2126436"/>
    <lineage>
        <taxon>Bacteria</taxon>
        <taxon>Bacillati</taxon>
        <taxon>Bacillota</taxon>
        <taxon>Bacilli</taxon>
        <taxon>Lactobacillales</taxon>
        <taxon>Carnobacteriaceae</taxon>
        <taxon>Carnobacterium</taxon>
    </lineage>
</organism>
<dbReference type="InterPro" id="IPR050644">
    <property type="entry name" value="PG_Glycine_Bridge_Synth"/>
</dbReference>
<dbReference type="EMBL" id="JBHUFF010000022">
    <property type="protein sequence ID" value="MFD1800518.1"/>
    <property type="molecule type" value="Genomic_DNA"/>
</dbReference>
<keyword evidence="2" id="KW-0808">Transferase</keyword>
<dbReference type="SUPFAM" id="SSF55729">
    <property type="entry name" value="Acyl-CoA N-acyltransferases (Nat)"/>
    <property type="match status" value="1"/>
</dbReference>
<dbReference type="Proteomes" id="UP001597285">
    <property type="component" value="Unassembled WGS sequence"/>
</dbReference>
<dbReference type="RefSeq" id="WP_058918724.1">
    <property type="nucleotide sequence ID" value="NZ_JBHSQC010000002.1"/>
</dbReference>
<keyword evidence="6" id="KW-0961">Cell wall biogenesis/degradation</keyword>
<evidence type="ECO:0000259" key="7">
    <source>
        <dbReference type="Pfam" id="PF13480"/>
    </source>
</evidence>
<feature type="domain" description="BioF2-like acetyltransferase" evidence="7">
    <location>
        <begin position="167"/>
        <end position="298"/>
    </location>
</feature>
<dbReference type="Pfam" id="PF13480">
    <property type="entry name" value="Acetyltransf_6"/>
    <property type="match status" value="1"/>
</dbReference>
<proteinExistence type="inferred from homology"/>
<keyword evidence="3" id="KW-0133">Cell shape</keyword>
<reference evidence="9" key="1">
    <citation type="journal article" date="2019" name="Int. J. Syst. Evol. Microbiol.">
        <title>The Global Catalogue of Microorganisms (GCM) 10K type strain sequencing project: providing services to taxonomists for standard genome sequencing and annotation.</title>
        <authorList>
            <consortium name="The Broad Institute Genomics Platform"/>
            <consortium name="The Broad Institute Genome Sequencing Center for Infectious Disease"/>
            <person name="Wu L."/>
            <person name="Ma J."/>
        </authorList>
    </citation>
    <scope>NUCLEOTIDE SEQUENCE [LARGE SCALE GENOMIC DNA]</scope>
    <source>
        <strain evidence="9">KCTC 42143</strain>
    </source>
</reference>
<accession>A0ABW4NQW8</accession>
<keyword evidence="4" id="KW-0573">Peptidoglycan synthesis</keyword>
<dbReference type="InterPro" id="IPR016181">
    <property type="entry name" value="Acyl_CoA_acyltransferase"/>
</dbReference>
<evidence type="ECO:0000256" key="6">
    <source>
        <dbReference type="ARBA" id="ARBA00023316"/>
    </source>
</evidence>